<name>A0AB39V5T0_9FUSO</name>
<protein>
    <submittedName>
        <fullName evidence="1">Uncharacterized protein</fullName>
    </submittedName>
</protein>
<dbReference type="EMBL" id="CP165647">
    <property type="protein sequence ID" value="XDU63111.1"/>
    <property type="molecule type" value="Genomic_DNA"/>
</dbReference>
<dbReference type="RefSeq" id="WP_369717069.1">
    <property type="nucleotide sequence ID" value="NZ_CP165647.1"/>
</dbReference>
<accession>A0AB39V5T0</accession>
<proteinExistence type="predicted"/>
<organism evidence="1">
    <name type="scientific">Leptotrichia alba</name>
    <dbReference type="NCBI Taxonomy" id="3239304"/>
    <lineage>
        <taxon>Bacteria</taxon>
        <taxon>Fusobacteriati</taxon>
        <taxon>Fusobacteriota</taxon>
        <taxon>Fusobacteriia</taxon>
        <taxon>Fusobacteriales</taxon>
        <taxon>Leptotrichiaceae</taxon>
        <taxon>Leptotrichia</taxon>
    </lineage>
</organism>
<evidence type="ECO:0000313" key="1">
    <source>
        <dbReference type="EMBL" id="XDU63111.1"/>
    </source>
</evidence>
<reference evidence="1" key="1">
    <citation type="submission" date="2024-07" db="EMBL/GenBank/DDBJ databases">
        <authorList>
            <person name="Li X.-J."/>
            <person name="Wang X."/>
        </authorList>
    </citation>
    <scope>NUCLEOTIDE SEQUENCE</scope>
    <source>
        <strain evidence="1">HSP-536</strain>
    </source>
</reference>
<gene>
    <name evidence="1" type="ORF">AB8B28_04475</name>
</gene>
<dbReference type="KEGG" id="lala:AB8B28_04475"/>
<dbReference type="AlphaFoldDB" id="A0AB39V5T0"/>
<sequence>MDSQNTLEIIVDEIENILNDIFLSGFHSVPDSLINRIEQQFKVCKDIGMSKAAQLLAGLRDELNKRKNSFEYNSETVADFFTKIEFYIENFRNY</sequence>